<keyword evidence="2" id="KW-1185">Reference proteome</keyword>
<accession>A0ABY9X5J2</accession>
<dbReference type="EMBL" id="CP043494">
    <property type="protein sequence ID" value="WNG50668.1"/>
    <property type="molecule type" value="Genomic_DNA"/>
</dbReference>
<dbReference type="InterPro" id="IPR036188">
    <property type="entry name" value="FAD/NAD-bd_sf"/>
</dbReference>
<dbReference type="PANTHER" id="PTHR43422:SF3">
    <property type="entry name" value="THIAMINE THIAZOLE SYNTHASE"/>
    <property type="match status" value="1"/>
</dbReference>
<sequence>MARFTPDKEVAYDLRMTLSNPPPSTPAGARAIVYGGSMAGLMAAGVLSRHFERVTLVERDRFPNGPMPRKGVPQAQHVHGLLTRGMDILAGIFPGIREDLESAGAEFLDVVETTAMFGAGSWRPRFHSGVSAASVSRLVLEWVVRQRLQALANVRILDGREAMGLKTSGDRTRVTGLQLQVPGGGQEETLEAELVVDTSGRGSRTPQWLEALGYPRVEETRIHVDVGYASRTYRKPSGFEPGWRSLALSPQLPRERRIGILQDIEDNRWLVLVGGWLGDSLSTADDAAFLEFARGLPQPHLYEAIKNAEPLGPIHLYRFPHSQRRHYERMSRFPEGLAVVGDAFCSFNPIYGQGMSTGAMQAEALGECLHQGVRGASERYRRRAGEILEGPWALATTGDLGFPEVQGKRPPGFGLMSWYGNRFQQLAGYDEEAMRTFARVQHMIESPTAMFSPRMVFKVLTVRPDKAAQTPGPLPLAVLRARATG</sequence>
<proteinExistence type="predicted"/>
<dbReference type="Pfam" id="PF12831">
    <property type="entry name" value="FAD_oxidored"/>
    <property type="match status" value="1"/>
</dbReference>
<gene>
    <name evidence="1" type="ORF">F0U60_46000</name>
</gene>
<dbReference type="Gene3D" id="3.50.50.60">
    <property type="entry name" value="FAD/NAD(P)-binding domain"/>
    <property type="match status" value="1"/>
</dbReference>
<dbReference type="Proteomes" id="UP001611383">
    <property type="component" value="Chromosome"/>
</dbReference>
<organism evidence="1 2">
    <name type="scientific">Archangium minus</name>
    <dbReference type="NCBI Taxonomy" id="83450"/>
    <lineage>
        <taxon>Bacteria</taxon>
        <taxon>Pseudomonadati</taxon>
        <taxon>Myxococcota</taxon>
        <taxon>Myxococcia</taxon>
        <taxon>Myxococcales</taxon>
        <taxon>Cystobacterineae</taxon>
        <taxon>Archangiaceae</taxon>
        <taxon>Archangium</taxon>
    </lineage>
</organism>
<dbReference type="PANTHER" id="PTHR43422">
    <property type="entry name" value="THIAMINE THIAZOLE SYNTHASE"/>
    <property type="match status" value="1"/>
</dbReference>
<evidence type="ECO:0000313" key="2">
    <source>
        <dbReference type="Proteomes" id="UP001611383"/>
    </source>
</evidence>
<reference evidence="1 2" key="1">
    <citation type="submission" date="2019-08" db="EMBL/GenBank/DDBJ databases">
        <title>Archangium and Cystobacter genomes.</title>
        <authorList>
            <person name="Chen I.-C.K."/>
            <person name="Wielgoss S."/>
        </authorList>
    </citation>
    <scope>NUCLEOTIDE SEQUENCE [LARGE SCALE GENOMIC DNA]</scope>
    <source>
        <strain evidence="1 2">Cbm 6</strain>
    </source>
</reference>
<name>A0ABY9X5J2_9BACT</name>
<dbReference type="SUPFAM" id="SSF51905">
    <property type="entry name" value="FAD/NAD(P)-binding domain"/>
    <property type="match status" value="1"/>
</dbReference>
<evidence type="ECO:0000313" key="1">
    <source>
        <dbReference type="EMBL" id="WNG50668.1"/>
    </source>
</evidence>
<protein>
    <submittedName>
        <fullName evidence="1">FAD-dependent oxidoreductase</fullName>
    </submittedName>
</protein>